<proteinExistence type="predicted"/>
<accession>A0A2S6IFU7</accession>
<evidence type="ECO:0000256" key="1">
    <source>
        <dbReference type="SAM" id="MobiDB-lite"/>
    </source>
</evidence>
<organism evidence="2 3">
    <name type="scientific">Nonlabens xylanidelens</name>
    <dbReference type="NCBI Taxonomy" id="191564"/>
    <lineage>
        <taxon>Bacteria</taxon>
        <taxon>Pseudomonadati</taxon>
        <taxon>Bacteroidota</taxon>
        <taxon>Flavobacteriia</taxon>
        <taxon>Flavobacteriales</taxon>
        <taxon>Flavobacteriaceae</taxon>
        <taxon>Nonlabens</taxon>
    </lineage>
</organism>
<feature type="compositionally biased region" description="Polar residues" evidence="1">
    <location>
        <begin position="604"/>
        <end position="617"/>
    </location>
</feature>
<reference evidence="2 3" key="1">
    <citation type="submission" date="2018-02" db="EMBL/GenBank/DDBJ databases">
        <title>Genomic Encyclopedia of Archaeal and Bacterial Type Strains, Phase II (KMG-II): from individual species to whole genera.</title>
        <authorList>
            <person name="Goeker M."/>
        </authorList>
    </citation>
    <scope>NUCLEOTIDE SEQUENCE [LARGE SCALE GENOMIC DNA]</scope>
    <source>
        <strain evidence="2 3">DSM 16809</strain>
    </source>
</reference>
<evidence type="ECO:0000313" key="3">
    <source>
        <dbReference type="Proteomes" id="UP000239002"/>
    </source>
</evidence>
<name>A0A2S6IFU7_9FLAO</name>
<sequence>MIRFESIRTSKSTKMIISCLAINLIFAGIYPSAAWALPEGPTQPEFNSFTPIGASDMVDLTSGDFNYSIPVMDVGGYPLSLGYSSSTNFDSPSSWVGHGWDLSAGQINRSMRVVPDDFDGTDKIKTKNNKRPEETYVLGANIHPSVSGNDALIPVQLNLGLALEYNNYRGLSVLPSLGIALNIHNKLSPSLNFAPTSANGVSIGGNLGISAIPGLTLGAGFNYNSFQGFQGLNTSITSNVSVPFKQRNVNASGSFTSRLDLGAPKSFTPAYNLGLTNFLGRFEVGSGTKYLIFGAQAEVYASVAVQQIRDSYIERSFSAFGYNNNYMNAGDGMLDFTRSFDRPVNANTSVLPVPQHMFDMYNISGQGLSGSFKPMKSQVDYVFDPFVRNASNDIRGGFDFLAGPDGVGVAVETSGSFSNSESGKWPESGFQSHLDPVNVDLLNPNFKRLYFKMVGENSLKNDLTVTDEYITEIGGKSPVNFGLASNKDINWGKYKKSPSSEGSVALTEKIVQEDRIPTGKSIQSISVSELQDYNSDLSSANNEYANLNKVFLNTNSKDHHQAGFRITDESGSIYNYIQPLYNLKNINNSFSVGSTNLTFDNSQIRYDNSDPTTSNNKGQDHSVQRKEIPAYVHTSLIKSVLSSDYRDRKGDGASPDDLGSYTLFTYKKSTTLSKFRTPVQSNTANFNEGLNSLKGDNKASYNYGEKEQAFLDRIITKTHVAFFELNNPITEKREDNLAPIDENGGVNNSSDSRSRYLKRIYLYSLKQAEQIGLLDNTNFNPAAAAAAHPGIKPLKTAHFDYDYSLQSKSGNNIGLPNSVSNNGKLTLKKVFFTYGSSEMGRYTPYEFEYNQDSNFNYHPMNKDVWGNYKPFEGSNALTDVASNTEFPYTPQDKQLTDGATKADQLAQKFLLSKIKLPSGGNINIDYESDDYAYVQDQKNMQMFRIAGAGYDKSIANSDVSNTSVQLYNNTLGAKQYLYLELDKNSFEDSSLSNNDYLEEFREEYLDDLMDEPLFFKTLMNVHSGGFNEYISGYIYLEDPGSISNSNFNLIANKLYVAIPIKLPTLNGRNNGGSAHPFSKATWLYGRHYMPEVAFNGRELSADLGSIGSVVRRAADTFESLLEMFRSPNSLLREGGSGEIMYTNKSWLRLREPSGFKKGGGARVNSISVNSNWDLMTGSSNSDIEPKYGQDYSYVSENGLFSSGVATFEPHLSEENPFMLPFEDRGRKVAGLGSDNFSSLIDKFLAPASSNYVNGPIMKDYYPNPSITYSRVTVKNHKPENPDATSSFTLDEKATGKVVHKFYTSRDFPTIQKNSVLDIITPPRSTLDFAADLIGVPSNIVQTERLIASQAFYVETNDMNGKPKSQSVYKEGASDDQFITKTEYKYQVDEDGLNNQVLQIDKKGNIVQQEVGVEYDVINDFRYSESSSFSAGMDANIYFTALPLPPFLFVTGFGMPNISNFNSQMRSVATAKHVHRTGILKSTTLYDRESKISTEHLAYDYYSRKPIITQVNNEFNDVIYNMDIPSHWVHDEMGNSSFNDGMVFELTYANNRYNFKNGATNTLGEKLINLDSGLQYLINGDEIRSFSNGDSFWVDSVDLLTGSLDLINKAGEYIDNSTLGGTQKFKVVRSAYDNKQAQAISSISLSRNPIRDLTTGALLNKLPITSDTNSNFAFNESYQVYNASSIEMSDRWDPACECGFEEIEEDSIGPIYNDPAGQFINPYFNNLKGQYRPIKSYAFLTGRDSDNEEKPILRTDGFYSDFVPFYNINNQTGKWEATGKEYQSTISGRNSWTFASQVSKISPYGLELENKDPLDTPRFSSAMYGFNKKFPTAVASNTEYRELAFDSFEDYDYIEHSGEEHFDFTNALHQTVNADDEYISDVSNFFDIKFHLTDQAAHTGKTSLVLRGGERYGIEKSMKPCPKGNPGDALRRILNYLWMNRELYEDGSCIDEPSDLFAVPGFNDLRPFIVNNPEGGIPIICNIIIDEERGIFFDFYSNLEFNQGINSLELKNDINFVFESFSPFDCGENAPLENVVLGNNDPYNFSQASFNFDAECNYDEEEKFSLYHRMIELDDYCIDCTSFSPHSNKEYYVSAWVNQFGNYLNETTPEGLRDEQPVTYEDVKLIVSFYDSNQNQLQSFRFKPEGKIINGWQKLSGRFIAGDDAYVMKVIVENSNLNSASLLDDLRIHPINGSMKSFVYDKNNFRLRAELDDNNYSTFYEYDMEGNLIRIKKETSRGIMTIQESRQGMSKLSN</sequence>
<gene>
    <name evidence="2" type="ORF">LY01_02772</name>
</gene>
<dbReference type="Proteomes" id="UP000239002">
    <property type="component" value="Unassembled WGS sequence"/>
</dbReference>
<protein>
    <submittedName>
        <fullName evidence="2">Uncharacterized protein</fullName>
    </submittedName>
</protein>
<comment type="caution">
    <text evidence="2">The sequence shown here is derived from an EMBL/GenBank/DDBJ whole genome shotgun (WGS) entry which is preliminary data.</text>
</comment>
<dbReference type="EMBL" id="PTJE01000008">
    <property type="protein sequence ID" value="PPK93067.1"/>
    <property type="molecule type" value="Genomic_DNA"/>
</dbReference>
<evidence type="ECO:0000313" key="2">
    <source>
        <dbReference type="EMBL" id="PPK93067.1"/>
    </source>
</evidence>
<feature type="region of interest" description="Disordered" evidence="1">
    <location>
        <begin position="604"/>
        <end position="625"/>
    </location>
</feature>
<keyword evidence="3" id="KW-1185">Reference proteome</keyword>